<organism evidence="2 3">
    <name type="scientific">Rheinheimera mesophila</name>
    <dbReference type="NCBI Taxonomy" id="1547515"/>
    <lineage>
        <taxon>Bacteria</taxon>
        <taxon>Pseudomonadati</taxon>
        <taxon>Pseudomonadota</taxon>
        <taxon>Gammaproteobacteria</taxon>
        <taxon>Chromatiales</taxon>
        <taxon>Chromatiaceae</taxon>
        <taxon>Rheinheimera</taxon>
    </lineage>
</organism>
<dbReference type="EMBL" id="RRCF01000009">
    <property type="protein sequence ID" value="RRJ18402.1"/>
    <property type="molecule type" value="Genomic_DNA"/>
</dbReference>
<dbReference type="OrthoDB" id="6271069at2"/>
<evidence type="ECO:0000259" key="1">
    <source>
        <dbReference type="Pfam" id="PF21880"/>
    </source>
</evidence>
<name>A0A3P3QB16_9GAMM</name>
<keyword evidence="3" id="KW-1185">Reference proteome</keyword>
<dbReference type="RefSeq" id="WP_125060995.1">
    <property type="nucleotide sequence ID" value="NZ_RRCF01000009.1"/>
</dbReference>
<accession>A0A3P3QB16</accession>
<reference evidence="2 3" key="1">
    <citation type="submission" date="2018-11" db="EMBL/GenBank/DDBJ databases">
        <title>Draft genome analysis of Rheinheimera mesophila isolated from an industrial waste site.</title>
        <authorList>
            <person name="Yu Q."/>
            <person name="Qi Y."/>
            <person name="Zhang H."/>
            <person name="Lu Y."/>
            <person name="Pu J."/>
        </authorList>
    </citation>
    <scope>NUCLEOTIDE SEQUENCE [LARGE SCALE GENOMIC DNA]</scope>
    <source>
        <strain evidence="2 3">IITR13</strain>
    </source>
</reference>
<dbReference type="AlphaFoldDB" id="A0A3P3QB16"/>
<dbReference type="Pfam" id="PF21880">
    <property type="entry name" value="DUF6916"/>
    <property type="match status" value="1"/>
</dbReference>
<proteinExistence type="predicted"/>
<dbReference type="Proteomes" id="UP000276260">
    <property type="component" value="Unassembled WGS sequence"/>
</dbReference>
<protein>
    <recommendedName>
        <fullName evidence="1">DUF6916 domain-containing protein</fullName>
    </recommendedName>
</protein>
<comment type="caution">
    <text evidence="2">The sequence shown here is derived from an EMBL/GenBank/DDBJ whole genome shotgun (WGS) entry which is preliminary data.</text>
</comment>
<sequence length="95" mass="10677">MQQFNFDTLTALLNQQIQLKDGSNNVVQLNVDKVSLPRFATEEYEAFSVDLSSAAEVHCPGGNYLFSHPSFGEVQLFMSPYAADKYQIVVSRKKN</sequence>
<feature type="domain" description="DUF6916" evidence="1">
    <location>
        <begin position="5"/>
        <end position="89"/>
    </location>
</feature>
<evidence type="ECO:0000313" key="2">
    <source>
        <dbReference type="EMBL" id="RRJ18402.1"/>
    </source>
</evidence>
<dbReference type="InterPro" id="IPR054209">
    <property type="entry name" value="DUF6916"/>
</dbReference>
<gene>
    <name evidence="2" type="ORF">EIK76_17280</name>
</gene>
<evidence type="ECO:0000313" key="3">
    <source>
        <dbReference type="Proteomes" id="UP000276260"/>
    </source>
</evidence>